<keyword evidence="4" id="KW-0964">Secreted</keyword>
<dbReference type="GO" id="GO:0005509">
    <property type="term" value="F:calcium ion binding"/>
    <property type="evidence" value="ECO:0007669"/>
    <property type="project" value="InterPro"/>
</dbReference>
<dbReference type="InterPro" id="IPR024079">
    <property type="entry name" value="MetalloPept_cat_dom_sf"/>
</dbReference>
<organism evidence="11 12">
    <name type="scientific">Sphingomonas endophytica</name>
    <dbReference type="NCBI Taxonomy" id="869719"/>
    <lineage>
        <taxon>Bacteria</taxon>
        <taxon>Pseudomonadati</taxon>
        <taxon>Pseudomonadota</taxon>
        <taxon>Alphaproteobacteria</taxon>
        <taxon>Sphingomonadales</taxon>
        <taxon>Sphingomonadaceae</taxon>
        <taxon>Sphingomonas</taxon>
    </lineage>
</organism>
<dbReference type="Pfam" id="PF00413">
    <property type="entry name" value="Peptidase_M10"/>
    <property type="match status" value="1"/>
</dbReference>
<sequence>MAIGNTAEIEQLIQHSEHQNSVLKDVACTCPACTGGVQKDVGFVDPLAGLKLTAEHGSVDYLAGTTAANGKPIWSADQIADYLNRSGASWIGGPDPARQGDSNLREVTFGFHFSQEQLGASGYSYRYEGNVEYLDEYFNFQAFNAAQRDAARLAISFWDDVVDISFREVNAYQADINFGNLANAPNTQAYARLPFGTVDDDPVVNGDAERIVGDVWVSASQPSNFQLTPGGYGLNTLTHEIGHSIGLSHPGNYNFGPGFAVNYANGAEYYQDARNYTIMSYWNPNAIGAGDIDWNTMAYAYGGTPMIHDILAVQKMYGVDTTTRTGDTVYGFNSTAGKTVFDFTVNKAPIVTIWDAGGNDTLDASGYRTDQEINLNPGSLSSIGGVTIEEVRERLSFEQVNANRAALGYEPLARASYDALYAQLINGQRNLRLTDNVGIAYGATIENAVGGSGNDTIIGNSVANRLNGGAGTDIVSYRDSTDAVAVSLLTGRGTAGDARGDIYLNFEGIEGGRGNDTLTGDNGANTLIGGAGADTLIGNGGFDTASYRTSTVGVTASLASNSGSVGDAKGDKFVSIEALEGGSGDDTFFGSNNADTLIGNAGADKLYGNGGDDTIFGGAGDDILYGHDGNDWLDGGTGNDQLYGGRGSDTLYGGDGDDILDGVFDDDVLFGGAGNDTLLGGDGDDLLIGGTGNNIYVGGYGADTFRFVSLGVKDTIRDFTRGVDKIDLSQLDAKTGGAVDPFTWIGDKAFSKTAGELHTVRIDGLNYLEGDVNGDGVADFSIQTPNKIVITDIIFG</sequence>
<proteinExistence type="inferred from homology"/>
<reference evidence="11 12" key="1">
    <citation type="submission" date="2020-08" db="EMBL/GenBank/DDBJ databases">
        <title>The Agave Microbiome: Exploring the role of microbial communities in plant adaptations to desert environments.</title>
        <authorList>
            <person name="Partida-Martinez L.P."/>
        </authorList>
    </citation>
    <scope>NUCLEOTIDE SEQUENCE [LARGE SCALE GENOMIC DNA]</scope>
    <source>
        <strain evidence="11 12">AS3.13</strain>
    </source>
</reference>
<dbReference type="InterPro" id="IPR001343">
    <property type="entry name" value="Hemolysn_Ca-bd"/>
</dbReference>
<dbReference type="InterPro" id="IPR050557">
    <property type="entry name" value="RTX_toxin/Mannuronan_C5-epim"/>
</dbReference>
<dbReference type="InterPro" id="IPR034033">
    <property type="entry name" value="Serralysin-like"/>
</dbReference>
<dbReference type="SUPFAM" id="SSF51120">
    <property type="entry name" value="beta-Roll"/>
    <property type="match status" value="2"/>
</dbReference>
<evidence type="ECO:0000256" key="6">
    <source>
        <dbReference type="ARBA" id="ARBA00022723"/>
    </source>
</evidence>
<evidence type="ECO:0000256" key="3">
    <source>
        <dbReference type="ARBA" id="ARBA00009490"/>
    </source>
</evidence>
<dbReference type="InterPro" id="IPR011049">
    <property type="entry name" value="Serralysin-like_metalloprot_C"/>
</dbReference>
<dbReference type="SMART" id="SM00235">
    <property type="entry name" value="ZnMc"/>
    <property type="match status" value="1"/>
</dbReference>
<keyword evidence="8 11" id="KW-0378">Hydrolase</keyword>
<dbReference type="InterPro" id="IPR013858">
    <property type="entry name" value="Peptidase_M10B_C"/>
</dbReference>
<evidence type="ECO:0000256" key="5">
    <source>
        <dbReference type="ARBA" id="ARBA00022670"/>
    </source>
</evidence>
<comment type="caution">
    <text evidence="11">The sequence shown here is derived from an EMBL/GenBank/DDBJ whole genome shotgun (WGS) entry which is preliminary data.</text>
</comment>
<dbReference type="GO" id="GO:0004222">
    <property type="term" value="F:metalloendopeptidase activity"/>
    <property type="evidence" value="ECO:0007669"/>
    <property type="project" value="InterPro"/>
</dbReference>
<dbReference type="GO" id="GO:0005615">
    <property type="term" value="C:extracellular space"/>
    <property type="evidence" value="ECO:0007669"/>
    <property type="project" value="InterPro"/>
</dbReference>
<dbReference type="Pfam" id="PF00353">
    <property type="entry name" value="HemolysinCabind"/>
    <property type="match status" value="4"/>
</dbReference>
<keyword evidence="6" id="KW-0479">Metal-binding</keyword>
<evidence type="ECO:0000256" key="1">
    <source>
        <dbReference type="ARBA" id="ARBA00001913"/>
    </source>
</evidence>
<dbReference type="EMBL" id="JACHBT010000011">
    <property type="protein sequence ID" value="MBB6505251.1"/>
    <property type="molecule type" value="Genomic_DNA"/>
</dbReference>
<evidence type="ECO:0000313" key="11">
    <source>
        <dbReference type="EMBL" id="MBB6505251.1"/>
    </source>
</evidence>
<comment type="cofactor">
    <cofactor evidence="1">
        <name>Ca(2+)</name>
        <dbReference type="ChEBI" id="CHEBI:29108"/>
    </cofactor>
</comment>
<comment type="subcellular location">
    <subcellularLocation>
        <location evidence="2">Secreted</location>
    </subcellularLocation>
</comment>
<dbReference type="CDD" id="cd04277">
    <property type="entry name" value="ZnMc_serralysin_like"/>
    <property type="match status" value="1"/>
</dbReference>
<dbReference type="PROSITE" id="PS00330">
    <property type="entry name" value="HEMOLYSIN_CALCIUM"/>
    <property type="match status" value="4"/>
</dbReference>
<gene>
    <name evidence="11" type="ORF">F4693_002239</name>
</gene>
<dbReference type="EC" id="3.4.24.40" evidence="11"/>
<dbReference type="InterPro" id="IPR018511">
    <property type="entry name" value="Hemolysin-typ_Ca-bd_CS"/>
</dbReference>
<evidence type="ECO:0000313" key="12">
    <source>
        <dbReference type="Proteomes" id="UP000522313"/>
    </source>
</evidence>
<dbReference type="PRINTS" id="PR00313">
    <property type="entry name" value="CABNDNGRPT"/>
</dbReference>
<evidence type="ECO:0000256" key="4">
    <source>
        <dbReference type="ARBA" id="ARBA00022525"/>
    </source>
</evidence>
<dbReference type="InterPro" id="IPR001818">
    <property type="entry name" value="Pept_M10_metallopeptidase"/>
</dbReference>
<reference evidence="11 12" key="2">
    <citation type="submission" date="2020-08" db="EMBL/GenBank/DDBJ databases">
        <authorList>
            <person name="Partida-Martinez L."/>
            <person name="Huntemann M."/>
            <person name="Clum A."/>
            <person name="Wang J."/>
            <person name="Palaniappan K."/>
            <person name="Ritter S."/>
            <person name="Chen I.-M."/>
            <person name="Stamatis D."/>
            <person name="Reddy T."/>
            <person name="O'Malley R."/>
            <person name="Daum C."/>
            <person name="Shapiro N."/>
            <person name="Ivanova N."/>
            <person name="Kyrpides N."/>
            <person name="Woyke T."/>
        </authorList>
    </citation>
    <scope>NUCLEOTIDE SEQUENCE [LARGE SCALE GENOMIC DNA]</scope>
    <source>
        <strain evidence="11 12">AS3.13</strain>
    </source>
</reference>
<evidence type="ECO:0000259" key="10">
    <source>
        <dbReference type="SMART" id="SM00235"/>
    </source>
</evidence>
<evidence type="ECO:0000256" key="9">
    <source>
        <dbReference type="ARBA" id="ARBA00022833"/>
    </source>
</evidence>
<keyword evidence="9" id="KW-0862">Zinc</keyword>
<dbReference type="GO" id="GO:0031012">
    <property type="term" value="C:extracellular matrix"/>
    <property type="evidence" value="ECO:0007669"/>
    <property type="project" value="InterPro"/>
</dbReference>
<comment type="similarity">
    <text evidence="3">Belongs to the peptidase M10B family.</text>
</comment>
<evidence type="ECO:0000256" key="8">
    <source>
        <dbReference type="ARBA" id="ARBA00022801"/>
    </source>
</evidence>
<dbReference type="GO" id="GO:0008270">
    <property type="term" value="F:zinc ion binding"/>
    <property type="evidence" value="ECO:0007669"/>
    <property type="project" value="InterPro"/>
</dbReference>
<protein>
    <submittedName>
        <fullName evidence="11">Serralysin</fullName>
        <ecNumber evidence="11">3.4.24.40</ecNumber>
    </submittedName>
</protein>
<dbReference type="Gene3D" id="2.150.10.10">
    <property type="entry name" value="Serralysin-like metalloprotease, C-terminal"/>
    <property type="match status" value="4"/>
</dbReference>
<dbReference type="InterPro" id="IPR006026">
    <property type="entry name" value="Peptidase_Metallo"/>
</dbReference>
<dbReference type="Proteomes" id="UP000522313">
    <property type="component" value="Unassembled WGS sequence"/>
</dbReference>
<dbReference type="PANTHER" id="PTHR38340:SF1">
    <property type="entry name" value="S-LAYER PROTEIN"/>
    <property type="match status" value="1"/>
</dbReference>
<evidence type="ECO:0000256" key="7">
    <source>
        <dbReference type="ARBA" id="ARBA00022737"/>
    </source>
</evidence>
<dbReference type="Pfam" id="PF08548">
    <property type="entry name" value="Peptidase_M10_C"/>
    <property type="match status" value="2"/>
</dbReference>
<accession>A0A7X0JCU7</accession>
<keyword evidence="7" id="KW-0677">Repeat</keyword>
<feature type="domain" description="Peptidase metallopeptidase" evidence="10">
    <location>
        <begin position="123"/>
        <end position="303"/>
    </location>
</feature>
<dbReference type="AlphaFoldDB" id="A0A7X0JCU7"/>
<dbReference type="PANTHER" id="PTHR38340">
    <property type="entry name" value="S-LAYER PROTEIN"/>
    <property type="match status" value="1"/>
</dbReference>
<dbReference type="GO" id="GO:0006508">
    <property type="term" value="P:proteolysis"/>
    <property type="evidence" value="ECO:0007669"/>
    <property type="project" value="UniProtKB-KW"/>
</dbReference>
<dbReference type="SUPFAM" id="SSF55486">
    <property type="entry name" value="Metalloproteases ('zincins'), catalytic domain"/>
    <property type="match status" value="1"/>
</dbReference>
<name>A0A7X0JCU7_9SPHN</name>
<dbReference type="Gene3D" id="3.40.390.10">
    <property type="entry name" value="Collagenase (Catalytic Domain)"/>
    <property type="match status" value="1"/>
</dbReference>
<evidence type="ECO:0000256" key="2">
    <source>
        <dbReference type="ARBA" id="ARBA00004613"/>
    </source>
</evidence>
<keyword evidence="5" id="KW-0645">Protease</keyword>
<dbReference type="RefSeq" id="WP_184505954.1">
    <property type="nucleotide sequence ID" value="NZ_JACHBT010000011.1"/>
</dbReference>